<keyword evidence="2" id="KW-0812">Transmembrane</keyword>
<evidence type="ECO:0000313" key="4">
    <source>
        <dbReference type="Proteomes" id="UP001585080"/>
    </source>
</evidence>
<keyword evidence="4" id="KW-1185">Reference proteome</keyword>
<evidence type="ECO:0000256" key="1">
    <source>
        <dbReference type="SAM" id="MobiDB-lite"/>
    </source>
</evidence>
<dbReference type="EMBL" id="JAYMRP010000004">
    <property type="protein sequence ID" value="MFB8772456.1"/>
    <property type="molecule type" value="Genomic_DNA"/>
</dbReference>
<name>A0ABV5E6R6_9ACTN</name>
<organism evidence="3 4">
    <name type="scientific">Streptomyces broussonetiae</name>
    <dbReference type="NCBI Taxonomy" id="2686304"/>
    <lineage>
        <taxon>Bacteria</taxon>
        <taxon>Bacillati</taxon>
        <taxon>Actinomycetota</taxon>
        <taxon>Actinomycetes</taxon>
        <taxon>Kitasatosporales</taxon>
        <taxon>Streptomycetaceae</taxon>
        <taxon>Streptomyces</taxon>
    </lineage>
</organism>
<feature type="transmembrane region" description="Helical" evidence="2">
    <location>
        <begin position="52"/>
        <end position="72"/>
    </location>
</feature>
<reference evidence="3 4" key="1">
    <citation type="submission" date="2024-01" db="EMBL/GenBank/DDBJ databases">
        <title>Genome mining of biosynthetic gene clusters to explore secondary metabolites of Streptomyces sp.</title>
        <authorList>
            <person name="Baig A."/>
            <person name="Ajitkumar Shintre N."/>
            <person name="Kumar H."/>
            <person name="Anbarasu A."/>
            <person name="Ramaiah S."/>
        </authorList>
    </citation>
    <scope>NUCLEOTIDE SEQUENCE [LARGE SCALE GENOMIC DNA]</scope>
    <source>
        <strain evidence="3 4">A57</strain>
    </source>
</reference>
<dbReference type="RefSeq" id="WP_376731404.1">
    <property type="nucleotide sequence ID" value="NZ_JAYMRP010000004.1"/>
</dbReference>
<protein>
    <recommendedName>
        <fullName evidence="5">LigA protein</fullName>
    </recommendedName>
</protein>
<comment type="caution">
    <text evidence="3">The sequence shown here is derived from an EMBL/GenBank/DDBJ whole genome shotgun (WGS) entry which is preliminary data.</text>
</comment>
<proteinExistence type="predicted"/>
<evidence type="ECO:0008006" key="5">
    <source>
        <dbReference type="Google" id="ProtNLM"/>
    </source>
</evidence>
<keyword evidence="2" id="KW-1133">Transmembrane helix</keyword>
<dbReference type="Proteomes" id="UP001585080">
    <property type="component" value="Unassembled WGS sequence"/>
</dbReference>
<feature type="region of interest" description="Disordered" evidence="1">
    <location>
        <begin position="255"/>
        <end position="280"/>
    </location>
</feature>
<feature type="region of interest" description="Disordered" evidence="1">
    <location>
        <begin position="76"/>
        <end position="98"/>
    </location>
</feature>
<sequence>MPGRHDDDSADPFEGRLGAALRQTGGAFDTDGAALVTAGRARGRRLRLRRRAAVLGGAASLALVGAGGALVLPGGEGEASPAAGQRKVTTASATPAPTPVTADEMVAILKSLLPAGETRQEHGGGGETGSAFASVVFDDGQGGGAVGVGLGRIEPGSTSAREMTTCPDKNFVPYDACDSSRLPDGSLLLLMKGYEYPDRRVDTKLWQAQLITPEGQHVSVTEWNAEAEKDAPVTRPEPPLSLEQLKAVASADEWRGAVDSLPENPKGAPAPGGTEDDAESAVPRARVLLGQLLPKGLEVVSSGGTGSEYGYVVADDGEGRTLVQVNNQRNMSDVAGELFDDGDTTLEDGTRVAWHQGPGEKGGEGVVMWTVDTLRPDGRRVVVSAFNSGAQHTAATRPEPALTMDQLQEIALDPRWLALG</sequence>
<keyword evidence="2" id="KW-0472">Membrane</keyword>
<evidence type="ECO:0000313" key="3">
    <source>
        <dbReference type="EMBL" id="MFB8772456.1"/>
    </source>
</evidence>
<accession>A0ABV5E6R6</accession>
<evidence type="ECO:0000256" key="2">
    <source>
        <dbReference type="SAM" id="Phobius"/>
    </source>
</evidence>
<gene>
    <name evidence="3" type="ORF">VSS16_06865</name>
</gene>